<protein>
    <submittedName>
        <fullName evidence="1">Uncharacterized protein</fullName>
    </submittedName>
</protein>
<comment type="caution">
    <text evidence="1">The sequence shown here is derived from an EMBL/GenBank/DDBJ whole genome shotgun (WGS) entry which is preliminary data.</text>
</comment>
<proteinExistence type="predicted"/>
<name>A0A354YXF3_9FIRM</name>
<dbReference type="Proteomes" id="UP000263273">
    <property type="component" value="Unassembled WGS sequence"/>
</dbReference>
<gene>
    <name evidence="1" type="ORF">DDZ44_08880</name>
</gene>
<dbReference type="Pfam" id="PF13289">
    <property type="entry name" value="SIR2_2"/>
    <property type="match status" value="1"/>
</dbReference>
<organism evidence="1 2">
    <name type="scientific">Syntrophomonas wolfei</name>
    <dbReference type="NCBI Taxonomy" id="863"/>
    <lineage>
        <taxon>Bacteria</taxon>
        <taxon>Bacillati</taxon>
        <taxon>Bacillota</taxon>
        <taxon>Clostridia</taxon>
        <taxon>Eubacteriales</taxon>
        <taxon>Syntrophomonadaceae</taxon>
        <taxon>Syntrophomonas</taxon>
    </lineage>
</organism>
<accession>A0A354YXF3</accession>
<reference evidence="1 2" key="1">
    <citation type="journal article" date="2018" name="Nat. Biotechnol.">
        <title>A standardized bacterial taxonomy based on genome phylogeny substantially revises the tree of life.</title>
        <authorList>
            <person name="Parks D.H."/>
            <person name="Chuvochina M."/>
            <person name="Waite D.W."/>
            <person name="Rinke C."/>
            <person name="Skarshewski A."/>
            <person name="Chaumeil P.A."/>
            <person name="Hugenholtz P."/>
        </authorList>
    </citation>
    <scope>NUCLEOTIDE SEQUENCE [LARGE SCALE GENOMIC DNA]</scope>
    <source>
        <strain evidence="1">UBA10948</strain>
    </source>
</reference>
<dbReference type="InterPro" id="IPR029035">
    <property type="entry name" value="DHS-like_NAD/FAD-binding_dom"/>
</dbReference>
<dbReference type="RefSeq" id="WP_276619970.1">
    <property type="nucleotide sequence ID" value="NZ_DCDX01000013.1"/>
</dbReference>
<evidence type="ECO:0000313" key="1">
    <source>
        <dbReference type="EMBL" id="HBK54035.1"/>
    </source>
</evidence>
<dbReference type="AlphaFoldDB" id="A0A354YXF3"/>
<evidence type="ECO:0000313" key="2">
    <source>
        <dbReference type="Proteomes" id="UP000263273"/>
    </source>
</evidence>
<dbReference type="SUPFAM" id="SSF52467">
    <property type="entry name" value="DHS-like NAD/FAD-binding domain"/>
    <property type="match status" value="1"/>
</dbReference>
<sequence>MLPDLTEETALKALQEFFQLKPFVLFGTGTSCAVDKDFGMKGLKKYLSIHIPKYDLKTEQKQQWENVVEKLNNDIDFEVAMNDVQDKELIRIIVDETAKLVVSLDQKYSLDIMVGKRIWPAQMLFKRLVDNLPETDRTLHVATTNYDLLAEYAFEQAGIPYTSGFAGGICRYLDWEQARRCMTYTEKNFVRNKIKTTTKIKKHIELYKVHGSLNTFMVNDKIVENNVWVKKPENFARVMITPGMSKYEEIHTYRNELLTKYDKSLMKHSAFLFLGFGFNDNHLLNAAMKQQLKNYPSLIINMDSNTRINELIKECENAWLLYKSGNGTGIYNSRFRKELIIEDKCLWNPEEFVKEILGG</sequence>
<dbReference type="EMBL" id="DNZF01000193">
    <property type="protein sequence ID" value="HBK54035.1"/>
    <property type="molecule type" value="Genomic_DNA"/>
</dbReference>